<dbReference type="InterPro" id="IPR016964">
    <property type="entry name" value="Sigma2_recept"/>
</dbReference>
<comment type="similarity">
    <text evidence="2">Belongs to the TMEM97/sigma-2 receptor family.</text>
</comment>
<protein>
    <recommendedName>
        <fullName evidence="10">EXPERA domain-containing protein</fullName>
    </recommendedName>
</protein>
<dbReference type="PIRSF" id="PIRSF031032">
    <property type="entry name" value="TMP_97_prd"/>
    <property type="match status" value="1"/>
</dbReference>
<evidence type="ECO:0000256" key="9">
    <source>
        <dbReference type="SAM" id="SignalP"/>
    </source>
</evidence>
<evidence type="ECO:0000256" key="5">
    <source>
        <dbReference type="ARBA" id="ARBA00022989"/>
    </source>
</evidence>
<dbReference type="AlphaFoldDB" id="A0AA88DMR8"/>
<name>A0AA88DMR8_FICCA</name>
<keyword evidence="3 7" id="KW-0812">Transmembrane</keyword>
<gene>
    <name evidence="11" type="ORF">TIFTF001_027242</name>
</gene>
<evidence type="ECO:0000256" key="8">
    <source>
        <dbReference type="SAM" id="MobiDB-lite"/>
    </source>
</evidence>
<evidence type="ECO:0000256" key="4">
    <source>
        <dbReference type="ARBA" id="ARBA00022824"/>
    </source>
</evidence>
<feature type="signal peptide" evidence="9">
    <location>
        <begin position="1"/>
        <end position="22"/>
    </location>
</feature>
<reference evidence="11" key="1">
    <citation type="submission" date="2023-07" db="EMBL/GenBank/DDBJ databases">
        <title>draft genome sequence of fig (Ficus carica).</title>
        <authorList>
            <person name="Takahashi T."/>
            <person name="Nishimura K."/>
        </authorList>
    </citation>
    <scope>NUCLEOTIDE SEQUENCE</scope>
</reference>
<evidence type="ECO:0000313" key="11">
    <source>
        <dbReference type="EMBL" id="GMN58133.1"/>
    </source>
</evidence>
<feature type="chain" id="PRO_5041740806" description="EXPERA domain-containing protein" evidence="9">
    <location>
        <begin position="23"/>
        <end position="169"/>
    </location>
</feature>
<feature type="compositionally biased region" description="Polar residues" evidence="8">
    <location>
        <begin position="148"/>
        <end position="157"/>
    </location>
</feature>
<keyword evidence="12" id="KW-1185">Reference proteome</keyword>
<evidence type="ECO:0000313" key="12">
    <source>
        <dbReference type="Proteomes" id="UP001187192"/>
    </source>
</evidence>
<organism evidence="11 12">
    <name type="scientific">Ficus carica</name>
    <name type="common">Common fig</name>
    <dbReference type="NCBI Taxonomy" id="3494"/>
    <lineage>
        <taxon>Eukaryota</taxon>
        <taxon>Viridiplantae</taxon>
        <taxon>Streptophyta</taxon>
        <taxon>Embryophyta</taxon>
        <taxon>Tracheophyta</taxon>
        <taxon>Spermatophyta</taxon>
        <taxon>Magnoliopsida</taxon>
        <taxon>eudicotyledons</taxon>
        <taxon>Gunneridae</taxon>
        <taxon>Pentapetalae</taxon>
        <taxon>rosids</taxon>
        <taxon>fabids</taxon>
        <taxon>Rosales</taxon>
        <taxon>Moraceae</taxon>
        <taxon>Ficeae</taxon>
        <taxon>Ficus</taxon>
    </lineage>
</organism>
<dbReference type="InterPro" id="IPR033118">
    <property type="entry name" value="EXPERA"/>
</dbReference>
<feature type="transmembrane region" description="Helical" evidence="7">
    <location>
        <begin position="63"/>
        <end position="85"/>
    </location>
</feature>
<sequence length="169" mass="18459">MGALLKLIDVILFLFFIVIALAAPLFDAQTCLPETFFPDFLVELKSWYASEFGDYLVAEKPHFFVGLVWFELIFQWPLALFNFYGILGAKSWLSTTCLIYGASVLTSMVAILSEIIGSGKASDKLLTMYFPFLGLGVLAILRGLLPQSGKTASSSTVGKGPSLGRKKTA</sequence>
<dbReference type="InterPro" id="IPR051987">
    <property type="entry name" value="Sigma-2_receptor-like"/>
</dbReference>
<evidence type="ECO:0000259" key="10">
    <source>
        <dbReference type="PROSITE" id="PS51751"/>
    </source>
</evidence>
<proteinExistence type="inferred from homology"/>
<comment type="caution">
    <text evidence="11">The sequence shown here is derived from an EMBL/GenBank/DDBJ whole genome shotgun (WGS) entry which is preliminary data.</text>
</comment>
<dbReference type="Pfam" id="PF05241">
    <property type="entry name" value="EBP"/>
    <property type="match status" value="1"/>
</dbReference>
<dbReference type="PANTHER" id="PTHR31204:SF1">
    <property type="entry name" value="SIGMA INTRACELLULAR RECEPTOR 2"/>
    <property type="match status" value="1"/>
</dbReference>
<feature type="transmembrane region" description="Helical" evidence="7">
    <location>
        <begin position="128"/>
        <end position="145"/>
    </location>
</feature>
<feature type="transmembrane region" description="Helical" evidence="7">
    <location>
        <begin position="97"/>
        <end position="116"/>
    </location>
</feature>
<keyword evidence="9" id="KW-0732">Signal</keyword>
<keyword evidence="4" id="KW-0256">Endoplasmic reticulum</keyword>
<evidence type="ECO:0000256" key="1">
    <source>
        <dbReference type="ARBA" id="ARBA00004477"/>
    </source>
</evidence>
<evidence type="ECO:0000256" key="3">
    <source>
        <dbReference type="ARBA" id="ARBA00022692"/>
    </source>
</evidence>
<evidence type="ECO:0000256" key="2">
    <source>
        <dbReference type="ARBA" id="ARBA00009096"/>
    </source>
</evidence>
<accession>A0AA88DMR8</accession>
<dbReference type="Proteomes" id="UP001187192">
    <property type="component" value="Unassembled WGS sequence"/>
</dbReference>
<feature type="domain" description="EXPERA" evidence="10">
    <location>
        <begin position="8"/>
        <end position="140"/>
    </location>
</feature>
<keyword evidence="5 7" id="KW-1133">Transmembrane helix</keyword>
<dbReference type="PANTHER" id="PTHR31204">
    <property type="entry name" value="SIGMA INTRACELLULAR RECEPTOR 2"/>
    <property type="match status" value="1"/>
</dbReference>
<keyword evidence="6 7" id="KW-0472">Membrane</keyword>
<comment type="subcellular location">
    <subcellularLocation>
        <location evidence="1">Endoplasmic reticulum membrane</location>
        <topology evidence="1">Multi-pass membrane protein</topology>
    </subcellularLocation>
</comment>
<dbReference type="GO" id="GO:0005789">
    <property type="term" value="C:endoplasmic reticulum membrane"/>
    <property type="evidence" value="ECO:0007669"/>
    <property type="project" value="UniProtKB-SubCell"/>
</dbReference>
<dbReference type="PROSITE" id="PS51751">
    <property type="entry name" value="EXPERA"/>
    <property type="match status" value="1"/>
</dbReference>
<feature type="region of interest" description="Disordered" evidence="8">
    <location>
        <begin position="148"/>
        <end position="169"/>
    </location>
</feature>
<evidence type="ECO:0000256" key="7">
    <source>
        <dbReference type="PIRNR" id="PIRNR031032"/>
    </source>
</evidence>
<evidence type="ECO:0000256" key="6">
    <source>
        <dbReference type="ARBA" id="ARBA00023136"/>
    </source>
</evidence>
<dbReference type="EMBL" id="BTGU01000075">
    <property type="protein sequence ID" value="GMN58133.1"/>
    <property type="molecule type" value="Genomic_DNA"/>
</dbReference>